<dbReference type="GO" id="GO:0009055">
    <property type="term" value="F:electron transfer activity"/>
    <property type="evidence" value="ECO:0007669"/>
    <property type="project" value="InterPro"/>
</dbReference>
<gene>
    <name evidence="11" type="ORF">EDM21_12905</name>
</gene>
<dbReference type="InterPro" id="IPR008168">
    <property type="entry name" value="Cyt_C_IC"/>
</dbReference>
<dbReference type="GO" id="GO:0005506">
    <property type="term" value="F:iron ion binding"/>
    <property type="evidence" value="ECO:0007669"/>
    <property type="project" value="InterPro"/>
</dbReference>
<name>A0A7X3JZS9_9BACL</name>
<dbReference type="RefSeq" id="WP_157336064.1">
    <property type="nucleotide sequence ID" value="NZ_RHLK01000006.1"/>
</dbReference>
<dbReference type="PROSITE" id="PS51257">
    <property type="entry name" value="PROKAR_LIPOPROTEIN"/>
    <property type="match status" value="1"/>
</dbReference>
<dbReference type="PANTHER" id="PTHR37823">
    <property type="entry name" value="CYTOCHROME C-553-LIKE"/>
    <property type="match status" value="1"/>
</dbReference>
<dbReference type="PRINTS" id="PR00605">
    <property type="entry name" value="CYTCHROMECIC"/>
</dbReference>
<dbReference type="InterPro" id="IPR036909">
    <property type="entry name" value="Cyt_c-like_dom_sf"/>
</dbReference>
<proteinExistence type="predicted"/>
<feature type="signal peptide" evidence="9">
    <location>
        <begin position="1"/>
        <end position="19"/>
    </location>
</feature>
<evidence type="ECO:0000256" key="1">
    <source>
        <dbReference type="ARBA" id="ARBA00022448"/>
    </source>
</evidence>
<feature type="binding site" description="covalent" evidence="6">
    <location>
        <position position="72"/>
    </location>
    <ligand>
        <name>heme c</name>
        <dbReference type="ChEBI" id="CHEBI:61717"/>
    </ligand>
</feature>
<dbReference type="Proteomes" id="UP000490800">
    <property type="component" value="Unassembled WGS sequence"/>
</dbReference>
<dbReference type="PANTHER" id="PTHR37823:SF4">
    <property type="entry name" value="MENAQUINOL-CYTOCHROME C REDUCTASE CYTOCHROME B_C SUBUNIT"/>
    <property type="match status" value="1"/>
</dbReference>
<reference evidence="11 12" key="1">
    <citation type="journal article" date="2019" name="Microorganisms">
        <title>Paenibacillus lutrae sp. nov., A Chitinolytic Species Isolated from A River Otter in Castril Natural Park, Granada, Spain.</title>
        <authorList>
            <person name="Rodriguez M."/>
            <person name="Reina J.C."/>
            <person name="Bejar V."/>
            <person name="Llamas I."/>
        </authorList>
    </citation>
    <scope>NUCLEOTIDE SEQUENCE [LARGE SCALE GENOMIC DNA]</scope>
    <source>
        <strain evidence="11 12">N10</strain>
    </source>
</reference>
<dbReference type="SUPFAM" id="SSF46626">
    <property type="entry name" value="Cytochrome c"/>
    <property type="match status" value="1"/>
</dbReference>
<dbReference type="AlphaFoldDB" id="A0A7X3JZS9"/>
<keyword evidence="2 6" id="KW-0349">Heme</keyword>
<evidence type="ECO:0000256" key="6">
    <source>
        <dbReference type="PIRSR" id="PIRSR000025-1"/>
    </source>
</evidence>
<dbReference type="PIRSF" id="PIRSF000025">
    <property type="entry name" value="Cytc_Bsub_c550"/>
    <property type="match status" value="1"/>
</dbReference>
<protein>
    <submittedName>
        <fullName evidence="11">C-type cytochrome</fullName>
    </submittedName>
</protein>
<sequence length="134" mass="13333">MNKRFAALTATLLIAGTLAACGQKEEVQPTTPAESTPAPTAPAASPGATPGTTQGEGGSQTAQAEALYKAQCIACHGTDLGGGIGPNLQKAGSRLSEADVKNILLNGKGGMPAFKGTLSDADIQALSAWLAAKK</sequence>
<comment type="caution">
    <text evidence="11">The sequence shown here is derived from an EMBL/GenBank/DDBJ whole genome shotgun (WGS) entry which is preliminary data.</text>
</comment>
<dbReference type="PROSITE" id="PS51007">
    <property type="entry name" value="CYTC"/>
    <property type="match status" value="1"/>
</dbReference>
<evidence type="ECO:0000256" key="8">
    <source>
        <dbReference type="SAM" id="MobiDB-lite"/>
    </source>
</evidence>
<keyword evidence="12" id="KW-1185">Reference proteome</keyword>
<evidence type="ECO:0000256" key="3">
    <source>
        <dbReference type="ARBA" id="ARBA00022723"/>
    </source>
</evidence>
<dbReference type="InterPro" id="IPR009056">
    <property type="entry name" value="Cyt_c-like_dom"/>
</dbReference>
<evidence type="ECO:0000256" key="5">
    <source>
        <dbReference type="ARBA" id="ARBA00023004"/>
    </source>
</evidence>
<comment type="PTM">
    <text evidence="6">Binds 1 heme c group covalently per subunit.</text>
</comment>
<keyword evidence="1" id="KW-0813">Transport</keyword>
<dbReference type="OrthoDB" id="7933886at2"/>
<feature type="domain" description="Cytochrome c" evidence="10">
    <location>
        <begin position="59"/>
        <end position="134"/>
    </location>
</feature>
<feature type="binding site" description="covalent" evidence="6">
    <location>
        <position position="75"/>
    </location>
    <ligand>
        <name>heme c</name>
        <dbReference type="ChEBI" id="CHEBI:61717"/>
    </ligand>
</feature>
<evidence type="ECO:0000256" key="9">
    <source>
        <dbReference type="SAM" id="SignalP"/>
    </source>
</evidence>
<organism evidence="11 12">
    <name type="scientific">Paenibacillus lutrae</name>
    <dbReference type="NCBI Taxonomy" id="2078573"/>
    <lineage>
        <taxon>Bacteria</taxon>
        <taxon>Bacillati</taxon>
        <taxon>Bacillota</taxon>
        <taxon>Bacilli</taxon>
        <taxon>Bacillales</taxon>
        <taxon>Paenibacillaceae</taxon>
        <taxon>Paenibacillus</taxon>
    </lineage>
</organism>
<keyword evidence="5 7" id="KW-0408">Iron</keyword>
<accession>A0A7X3JZS9</accession>
<evidence type="ECO:0000313" key="12">
    <source>
        <dbReference type="Proteomes" id="UP000490800"/>
    </source>
</evidence>
<dbReference type="InterPro" id="IPR051811">
    <property type="entry name" value="Cytochrome_c550/c551-like"/>
</dbReference>
<dbReference type="Pfam" id="PF13442">
    <property type="entry name" value="Cytochrome_CBB3"/>
    <property type="match status" value="1"/>
</dbReference>
<evidence type="ECO:0000313" key="11">
    <source>
        <dbReference type="EMBL" id="MVP00413.1"/>
    </source>
</evidence>
<dbReference type="InterPro" id="IPR012218">
    <property type="entry name" value="Cyt_c_BACSU-c550-type"/>
</dbReference>
<feature type="region of interest" description="Disordered" evidence="8">
    <location>
        <begin position="25"/>
        <end position="62"/>
    </location>
</feature>
<feature type="binding site" description="axial binding residue" evidence="7">
    <location>
        <position position="76"/>
    </location>
    <ligand>
        <name>heme c</name>
        <dbReference type="ChEBI" id="CHEBI:61717"/>
    </ligand>
    <ligandPart>
        <name>Fe</name>
        <dbReference type="ChEBI" id="CHEBI:18248"/>
    </ligandPart>
</feature>
<evidence type="ECO:0000259" key="10">
    <source>
        <dbReference type="PROSITE" id="PS51007"/>
    </source>
</evidence>
<dbReference type="GO" id="GO:0016020">
    <property type="term" value="C:membrane"/>
    <property type="evidence" value="ECO:0007669"/>
    <property type="project" value="InterPro"/>
</dbReference>
<feature type="compositionally biased region" description="Low complexity" evidence="8">
    <location>
        <begin position="29"/>
        <end position="53"/>
    </location>
</feature>
<dbReference type="EMBL" id="RHLK01000006">
    <property type="protein sequence ID" value="MVP00413.1"/>
    <property type="molecule type" value="Genomic_DNA"/>
</dbReference>
<evidence type="ECO:0000256" key="4">
    <source>
        <dbReference type="ARBA" id="ARBA00022982"/>
    </source>
</evidence>
<feature type="binding site" description="axial binding residue" evidence="7">
    <location>
        <position position="111"/>
    </location>
    <ligand>
        <name>heme c</name>
        <dbReference type="ChEBI" id="CHEBI:61717"/>
    </ligand>
    <ligandPart>
        <name>Fe</name>
        <dbReference type="ChEBI" id="CHEBI:18248"/>
    </ligandPart>
</feature>
<dbReference type="Gene3D" id="1.10.760.10">
    <property type="entry name" value="Cytochrome c-like domain"/>
    <property type="match status" value="1"/>
</dbReference>
<keyword evidence="3 7" id="KW-0479">Metal-binding</keyword>
<keyword evidence="9" id="KW-0732">Signal</keyword>
<evidence type="ECO:0000256" key="2">
    <source>
        <dbReference type="ARBA" id="ARBA00022617"/>
    </source>
</evidence>
<feature type="chain" id="PRO_5038722222" evidence="9">
    <location>
        <begin position="20"/>
        <end position="134"/>
    </location>
</feature>
<evidence type="ECO:0000256" key="7">
    <source>
        <dbReference type="PIRSR" id="PIRSR000025-2"/>
    </source>
</evidence>
<keyword evidence="4" id="KW-0249">Electron transport</keyword>
<dbReference type="GO" id="GO:0020037">
    <property type="term" value="F:heme binding"/>
    <property type="evidence" value="ECO:0007669"/>
    <property type="project" value="InterPro"/>
</dbReference>